<dbReference type="EMBL" id="BJND01000055">
    <property type="protein sequence ID" value="GEC08612.1"/>
    <property type="molecule type" value="Genomic_DNA"/>
</dbReference>
<reference evidence="1 2" key="1">
    <citation type="submission" date="2019-06" db="EMBL/GenBank/DDBJ databases">
        <title>Whole genome shotgun sequence of Streptomyces spinoverrucosus NBRC 14228.</title>
        <authorList>
            <person name="Hosoyama A."/>
            <person name="Uohara A."/>
            <person name="Ohji S."/>
            <person name="Ichikawa N."/>
        </authorList>
    </citation>
    <scope>NUCLEOTIDE SEQUENCE [LARGE SCALE GENOMIC DNA]</scope>
    <source>
        <strain evidence="1 2">NBRC 14228</strain>
    </source>
</reference>
<dbReference type="RefSeq" id="WP_174864752.1">
    <property type="nucleotide sequence ID" value="NZ_BJND01000055.1"/>
</dbReference>
<sequence length="129" mass="13213">MTGPPRLHPEDRADFVAVLHLALSTPDIRGALSADPTGRAAARLHATALAAADEITAVVADDYQEYIAVRRSARSGARRPAADGTLLPALLVLTPPVSATSAAVLLVLGYLLQLADVQGTLPGSLVTAG</sequence>
<name>A0A4Y3VNM4_9ACTN</name>
<dbReference type="AlphaFoldDB" id="A0A4Y3VNM4"/>
<dbReference type="Proteomes" id="UP000317881">
    <property type="component" value="Unassembled WGS sequence"/>
</dbReference>
<evidence type="ECO:0000313" key="2">
    <source>
        <dbReference type="Proteomes" id="UP000317881"/>
    </source>
</evidence>
<protein>
    <submittedName>
        <fullName evidence="1">Uncharacterized protein</fullName>
    </submittedName>
</protein>
<organism evidence="1 2">
    <name type="scientific">Streptomyces spinoverrucosus</name>
    <dbReference type="NCBI Taxonomy" id="284043"/>
    <lineage>
        <taxon>Bacteria</taxon>
        <taxon>Bacillati</taxon>
        <taxon>Actinomycetota</taxon>
        <taxon>Actinomycetes</taxon>
        <taxon>Kitasatosporales</taxon>
        <taxon>Streptomycetaceae</taxon>
        <taxon>Streptomyces</taxon>
    </lineage>
</organism>
<keyword evidence="2" id="KW-1185">Reference proteome</keyword>
<accession>A0A4Y3VNM4</accession>
<proteinExistence type="predicted"/>
<evidence type="ECO:0000313" key="1">
    <source>
        <dbReference type="EMBL" id="GEC08612.1"/>
    </source>
</evidence>
<comment type="caution">
    <text evidence="1">The sequence shown here is derived from an EMBL/GenBank/DDBJ whole genome shotgun (WGS) entry which is preliminary data.</text>
</comment>
<gene>
    <name evidence="1" type="ORF">SSP24_62670</name>
</gene>